<evidence type="ECO:0000313" key="2">
    <source>
        <dbReference type="Proteomes" id="UP000001542"/>
    </source>
</evidence>
<evidence type="ECO:0000313" key="1">
    <source>
        <dbReference type="EMBL" id="EAX83237.1"/>
    </source>
</evidence>
<name>A2GHY0_TRIV3</name>
<dbReference type="RefSeq" id="XP_001296167.1">
    <property type="nucleotide sequence ID" value="XM_001296166.1"/>
</dbReference>
<dbReference type="AlphaFoldDB" id="A2GHY0"/>
<keyword evidence="2" id="KW-1185">Reference proteome</keyword>
<reference evidence="1" key="1">
    <citation type="submission" date="2006-10" db="EMBL/GenBank/DDBJ databases">
        <authorList>
            <person name="Amadeo P."/>
            <person name="Zhao Q."/>
            <person name="Wortman J."/>
            <person name="Fraser-Liggett C."/>
            <person name="Carlton J."/>
        </authorList>
    </citation>
    <scope>NUCLEOTIDE SEQUENCE</scope>
    <source>
        <strain evidence="1">G3</strain>
    </source>
</reference>
<dbReference type="EMBL" id="DS116065">
    <property type="protein sequence ID" value="EAX83237.1"/>
    <property type="molecule type" value="Genomic_DNA"/>
</dbReference>
<protein>
    <submittedName>
        <fullName evidence="1">Uncharacterized protein</fullName>
    </submittedName>
</protein>
<dbReference type="KEGG" id="tva:4740869"/>
<dbReference type="InParanoid" id="A2GHY0"/>
<accession>A2GHY0</accession>
<dbReference type="VEuPathDB" id="TrichDB:TVAGG3_0542980"/>
<dbReference type="Proteomes" id="UP000001542">
    <property type="component" value="Unassembled WGS sequence"/>
</dbReference>
<dbReference type="VEuPathDB" id="TrichDB:TVAG_264040"/>
<reference evidence="1" key="2">
    <citation type="journal article" date="2007" name="Science">
        <title>Draft genome sequence of the sexually transmitted pathogen Trichomonas vaginalis.</title>
        <authorList>
            <person name="Carlton J.M."/>
            <person name="Hirt R.P."/>
            <person name="Silva J.C."/>
            <person name="Delcher A.L."/>
            <person name="Schatz M."/>
            <person name="Zhao Q."/>
            <person name="Wortman J.R."/>
            <person name="Bidwell S.L."/>
            <person name="Alsmark U.C.M."/>
            <person name="Besteiro S."/>
            <person name="Sicheritz-Ponten T."/>
            <person name="Noel C.J."/>
            <person name="Dacks J.B."/>
            <person name="Foster P.G."/>
            <person name="Simillion C."/>
            <person name="Van de Peer Y."/>
            <person name="Miranda-Saavedra D."/>
            <person name="Barton G.J."/>
            <person name="Westrop G.D."/>
            <person name="Mueller S."/>
            <person name="Dessi D."/>
            <person name="Fiori P.L."/>
            <person name="Ren Q."/>
            <person name="Paulsen I."/>
            <person name="Zhang H."/>
            <person name="Bastida-Corcuera F.D."/>
            <person name="Simoes-Barbosa A."/>
            <person name="Brown M.T."/>
            <person name="Hayes R.D."/>
            <person name="Mukherjee M."/>
            <person name="Okumura C.Y."/>
            <person name="Schneider R."/>
            <person name="Smith A.J."/>
            <person name="Vanacova S."/>
            <person name="Villalvazo M."/>
            <person name="Haas B.J."/>
            <person name="Pertea M."/>
            <person name="Feldblyum T.V."/>
            <person name="Utterback T.R."/>
            <person name="Shu C.L."/>
            <person name="Osoegawa K."/>
            <person name="de Jong P.J."/>
            <person name="Hrdy I."/>
            <person name="Horvathova L."/>
            <person name="Zubacova Z."/>
            <person name="Dolezal P."/>
            <person name="Malik S.B."/>
            <person name="Logsdon J.M. Jr."/>
            <person name="Henze K."/>
            <person name="Gupta A."/>
            <person name="Wang C.C."/>
            <person name="Dunne R.L."/>
            <person name="Upcroft J.A."/>
            <person name="Upcroft P."/>
            <person name="White O."/>
            <person name="Salzberg S.L."/>
            <person name="Tang P."/>
            <person name="Chiu C.-H."/>
            <person name="Lee Y.-S."/>
            <person name="Embley T.M."/>
            <person name="Coombs G.H."/>
            <person name="Mottram J.C."/>
            <person name="Tachezy J."/>
            <person name="Fraser-Liggett C.M."/>
            <person name="Johnson P.J."/>
        </authorList>
    </citation>
    <scope>NUCLEOTIDE SEQUENCE [LARGE SCALE GENOMIC DNA]</scope>
    <source>
        <strain evidence="1">G3</strain>
    </source>
</reference>
<organism evidence="1 2">
    <name type="scientific">Trichomonas vaginalis (strain ATCC PRA-98 / G3)</name>
    <dbReference type="NCBI Taxonomy" id="412133"/>
    <lineage>
        <taxon>Eukaryota</taxon>
        <taxon>Metamonada</taxon>
        <taxon>Parabasalia</taxon>
        <taxon>Trichomonadida</taxon>
        <taxon>Trichomonadidae</taxon>
        <taxon>Trichomonas</taxon>
    </lineage>
</organism>
<gene>
    <name evidence="1" type="ORF">TVAG_264040</name>
</gene>
<sequence>MPKLIFPVLNKTRFKLPFDFVHGVNQSVRVLDFQVYEYLQPDYEHGQFPPPGSTVYPDIDKENNFVRSTAPYACYLQILTTDNEFFVGMSGSTFVPSNKFKLNLENFKKNELNETGYYPTIGYGAVAIKNLNFTSFFDPNVVPANFVNATLEYEISFPPCGYWHTYDIIVISKSIESFRKPRDVTFLYILDKKTNHVFKISDTTIFGKAIMNLYSLEDELLKYKSWISYGFNLDQYFAKETDKNKAILPNFSDEPHYVLRYLYDEAKEIDKEHEGEKNYKKFPQPVPEGLPEKGFYLLLELEWDNLDDQIIKMNDIIKEWENLSEFL</sequence>
<proteinExistence type="predicted"/>